<dbReference type="GO" id="GO:0042759">
    <property type="term" value="P:long-chain fatty acid biosynthetic process"/>
    <property type="evidence" value="ECO:0007669"/>
    <property type="project" value="UniProtKB-ARBA"/>
</dbReference>
<gene>
    <name evidence="8" type="ORF">F5878DRAFT_691290</name>
</gene>
<dbReference type="GO" id="GO:0016020">
    <property type="term" value="C:membrane"/>
    <property type="evidence" value="ECO:0007669"/>
    <property type="project" value="TreeGrafter"/>
</dbReference>
<dbReference type="Pfam" id="PF00173">
    <property type="entry name" value="Cyt-b5"/>
    <property type="match status" value="1"/>
</dbReference>
<evidence type="ECO:0000259" key="7">
    <source>
        <dbReference type="PROSITE" id="PS50255"/>
    </source>
</evidence>
<evidence type="ECO:0000313" key="8">
    <source>
        <dbReference type="EMBL" id="KAJ3835886.1"/>
    </source>
</evidence>
<dbReference type="InterPro" id="IPR036400">
    <property type="entry name" value="Cyt_B5-like_heme/steroid_sf"/>
</dbReference>
<dbReference type="CDD" id="cd03506">
    <property type="entry name" value="Delta6-FADS-like"/>
    <property type="match status" value="1"/>
</dbReference>
<name>A0AA38P465_9AGAR</name>
<dbReference type="PRINTS" id="PR00363">
    <property type="entry name" value="CYTOCHROMEB5"/>
</dbReference>
<dbReference type="SMART" id="SM01117">
    <property type="entry name" value="Cyt-b5"/>
    <property type="match status" value="1"/>
</dbReference>
<keyword evidence="6" id="KW-0472">Membrane</keyword>
<dbReference type="EMBL" id="MU806367">
    <property type="protein sequence ID" value="KAJ3835886.1"/>
    <property type="molecule type" value="Genomic_DNA"/>
</dbReference>
<keyword evidence="6" id="KW-0812">Transmembrane</keyword>
<dbReference type="PIRSF" id="PIRSF015921">
    <property type="entry name" value="FA_sphinglp_des"/>
    <property type="match status" value="1"/>
</dbReference>
<organism evidence="8 9">
    <name type="scientific">Lentinula raphanica</name>
    <dbReference type="NCBI Taxonomy" id="153919"/>
    <lineage>
        <taxon>Eukaryota</taxon>
        <taxon>Fungi</taxon>
        <taxon>Dikarya</taxon>
        <taxon>Basidiomycota</taxon>
        <taxon>Agaricomycotina</taxon>
        <taxon>Agaricomycetes</taxon>
        <taxon>Agaricomycetidae</taxon>
        <taxon>Agaricales</taxon>
        <taxon>Marasmiineae</taxon>
        <taxon>Omphalotaceae</taxon>
        <taxon>Lentinula</taxon>
    </lineage>
</organism>
<dbReference type="PROSITE" id="PS50255">
    <property type="entry name" value="CYTOCHROME_B5_2"/>
    <property type="match status" value="1"/>
</dbReference>
<evidence type="ECO:0000256" key="3">
    <source>
        <dbReference type="ARBA" id="ARBA00012019"/>
    </source>
</evidence>
<dbReference type="PANTHER" id="PTHR19353:SF19">
    <property type="entry name" value="DELTA(5) FATTY ACID DESATURASE C-RELATED"/>
    <property type="match status" value="1"/>
</dbReference>
<dbReference type="Proteomes" id="UP001163846">
    <property type="component" value="Unassembled WGS sequence"/>
</dbReference>
<dbReference type="SUPFAM" id="SSF55856">
    <property type="entry name" value="Cytochrome b5-like heme/steroid binding domain"/>
    <property type="match status" value="1"/>
</dbReference>
<reference evidence="8" key="1">
    <citation type="submission" date="2022-08" db="EMBL/GenBank/DDBJ databases">
        <authorList>
            <consortium name="DOE Joint Genome Institute"/>
            <person name="Min B."/>
            <person name="Riley R."/>
            <person name="Sierra-Patev S."/>
            <person name="Naranjo-Ortiz M."/>
            <person name="Looney B."/>
            <person name="Konkel Z."/>
            <person name="Slot J.C."/>
            <person name="Sakamoto Y."/>
            <person name="Steenwyk J.L."/>
            <person name="Rokas A."/>
            <person name="Carro J."/>
            <person name="Camarero S."/>
            <person name="Ferreira P."/>
            <person name="Molpeceres G."/>
            <person name="Ruiz-Duenas F.J."/>
            <person name="Serrano A."/>
            <person name="Henrissat B."/>
            <person name="Drula E."/>
            <person name="Hughes K.W."/>
            <person name="Mata J.L."/>
            <person name="Ishikawa N.K."/>
            <person name="Vargas-Isla R."/>
            <person name="Ushijima S."/>
            <person name="Smith C.A."/>
            <person name="Ahrendt S."/>
            <person name="Andreopoulos W."/>
            <person name="He G."/>
            <person name="Labutti K."/>
            <person name="Lipzen A."/>
            <person name="Ng V."/>
            <person name="Sandor L."/>
            <person name="Barry K."/>
            <person name="Martinez A.T."/>
            <person name="Xiao Y."/>
            <person name="Gibbons J.G."/>
            <person name="Terashima K."/>
            <person name="Hibbett D.S."/>
            <person name="Grigoriev I.V."/>
        </authorList>
    </citation>
    <scope>NUCLEOTIDE SEQUENCE</scope>
    <source>
        <strain evidence="8">TFB9207</strain>
    </source>
</reference>
<accession>A0AA38P465</accession>
<keyword evidence="5" id="KW-0443">Lipid metabolism</keyword>
<dbReference type="InterPro" id="IPR012171">
    <property type="entry name" value="Fatty_acid_desaturase"/>
</dbReference>
<evidence type="ECO:0000256" key="5">
    <source>
        <dbReference type="ARBA" id="ARBA00022919"/>
    </source>
</evidence>
<comment type="pathway">
    <text evidence="1">Lipid metabolism; sphingolipid metabolism.</text>
</comment>
<dbReference type="EC" id="1.14.19.18" evidence="3"/>
<dbReference type="Pfam" id="PF00487">
    <property type="entry name" value="FA_desaturase"/>
    <property type="match status" value="1"/>
</dbReference>
<comment type="caution">
    <text evidence="8">The sequence shown here is derived from an EMBL/GenBank/DDBJ whole genome shotgun (WGS) entry which is preliminary data.</text>
</comment>
<feature type="transmembrane region" description="Helical" evidence="6">
    <location>
        <begin position="257"/>
        <end position="276"/>
    </location>
</feature>
<keyword evidence="9" id="KW-1185">Reference proteome</keyword>
<dbReference type="InterPro" id="IPR005804">
    <property type="entry name" value="FA_desaturase_dom"/>
</dbReference>
<feature type="transmembrane region" description="Helical" evidence="6">
    <location>
        <begin position="323"/>
        <end position="343"/>
    </location>
</feature>
<keyword evidence="6" id="KW-1133">Transmembrane helix</keyword>
<dbReference type="GO" id="GO:0006636">
    <property type="term" value="P:unsaturated fatty acid biosynthetic process"/>
    <property type="evidence" value="ECO:0007669"/>
    <property type="project" value="UniProtKB-ARBA"/>
</dbReference>
<proteinExistence type="predicted"/>
<dbReference type="GO" id="GO:0016717">
    <property type="term" value="F:oxidoreductase activity, acting on paired donors, with oxidation of a pair of donors resulting in the reduction of molecular oxygen to two molecules of water"/>
    <property type="evidence" value="ECO:0007669"/>
    <property type="project" value="TreeGrafter"/>
</dbReference>
<evidence type="ECO:0000256" key="2">
    <source>
        <dbReference type="ARBA" id="ARBA00004991"/>
    </source>
</evidence>
<feature type="domain" description="Cytochrome b5 heme-binding" evidence="7">
    <location>
        <begin position="17"/>
        <end position="92"/>
    </location>
</feature>
<comment type="pathway">
    <text evidence="2">Sphingolipid metabolism.</text>
</comment>
<sequence length="455" mass="52162">MHIDDSVTKLIFTDSTSKVIPLDKLRKACTLNKAWVCVDGAVYDLTKFMCQHPGGWEFIYLAAGKDVSQVFKSYHGRAQHQALLKYKIGTLLGKDVPSFPPEAEFSLTLKNRVNNYFRSSRIDPRRSLSGYIRYFLTALSICSFYWLQWTTFRNAEFMFYVLSIALGAAIAQYSLSAFHDGSHGAAGHSPVVWRILAMGHDFFNGCSSTLWAYQHIMSHHIFTNVEGFDSDIDTSDMEFYRIKHSQAYFAIYKYQRIYAPILYFFLGISIRIGDLWNLYRGRRGPLRVNTFTLSQHIIFWGGKLFFHTTRIILPLYWGNPLWSVISAFLLTDCTFSIIVTMIFQATHLVETVAFPQVNPHTGNIDMEWTRLQVETAQDYSHDKPLMSFFSGSLNYQVAHHLFPYVAQEHLPAVTRIVRQTAQEFSVKYEIKEGLWAAIGGHMGLLKMLGTPPTSH</sequence>
<dbReference type="PANTHER" id="PTHR19353">
    <property type="entry name" value="FATTY ACID DESATURASE 2"/>
    <property type="match status" value="1"/>
</dbReference>
<feature type="transmembrane region" description="Helical" evidence="6">
    <location>
        <begin position="159"/>
        <end position="179"/>
    </location>
</feature>
<evidence type="ECO:0000256" key="4">
    <source>
        <dbReference type="ARBA" id="ARBA00016939"/>
    </source>
</evidence>
<evidence type="ECO:0000313" key="9">
    <source>
        <dbReference type="Proteomes" id="UP001163846"/>
    </source>
</evidence>
<dbReference type="InterPro" id="IPR001199">
    <property type="entry name" value="Cyt_B5-like_heme/steroid-bd"/>
</dbReference>
<feature type="transmembrane region" description="Helical" evidence="6">
    <location>
        <begin position="128"/>
        <end position="147"/>
    </location>
</feature>
<dbReference type="Gene3D" id="3.10.120.10">
    <property type="entry name" value="Cytochrome b5-like heme/steroid binding domain"/>
    <property type="match status" value="1"/>
</dbReference>
<protein>
    <recommendedName>
        <fullName evidence="4">Delta 8-(E)-sphingolipid desaturase</fullName>
        <ecNumber evidence="3">1.14.19.18</ecNumber>
    </recommendedName>
</protein>
<keyword evidence="5" id="KW-0746">Sphingolipid metabolism</keyword>
<evidence type="ECO:0000256" key="1">
    <source>
        <dbReference type="ARBA" id="ARBA00004760"/>
    </source>
</evidence>
<evidence type="ECO:0000256" key="6">
    <source>
        <dbReference type="SAM" id="Phobius"/>
    </source>
</evidence>
<dbReference type="GO" id="GO:0006665">
    <property type="term" value="P:sphingolipid metabolic process"/>
    <property type="evidence" value="ECO:0007669"/>
    <property type="project" value="UniProtKB-KW"/>
</dbReference>
<dbReference type="AlphaFoldDB" id="A0AA38P465"/>